<reference evidence="1" key="1">
    <citation type="submission" date="2014-11" db="EMBL/GenBank/DDBJ databases">
        <authorList>
            <person name="Amaro Gonzalez C."/>
        </authorList>
    </citation>
    <scope>NUCLEOTIDE SEQUENCE</scope>
</reference>
<dbReference type="EMBL" id="GBXM01005446">
    <property type="protein sequence ID" value="JAI03132.1"/>
    <property type="molecule type" value="Transcribed_RNA"/>
</dbReference>
<proteinExistence type="predicted"/>
<protein>
    <submittedName>
        <fullName evidence="1">Uncharacterized protein</fullName>
    </submittedName>
</protein>
<sequence>MTSAKSGA</sequence>
<reference evidence="1" key="2">
    <citation type="journal article" date="2015" name="Fish Shellfish Immunol.">
        <title>Early steps in the European eel (Anguilla anguilla)-Vibrio vulnificus interaction in the gills: Role of the RtxA13 toxin.</title>
        <authorList>
            <person name="Callol A."/>
            <person name="Pajuelo D."/>
            <person name="Ebbesson L."/>
            <person name="Teles M."/>
            <person name="MacKenzie S."/>
            <person name="Amaro C."/>
        </authorList>
    </citation>
    <scope>NUCLEOTIDE SEQUENCE</scope>
</reference>
<organism evidence="1">
    <name type="scientific">Anguilla anguilla</name>
    <name type="common">European freshwater eel</name>
    <name type="synonym">Muraena anguilla</name>
    <dbReference type="NCBI Taxonomy" id="7936"/>
    <lineage>
        <taxon>Eukaryota</taxon>
        <taxon>Metazoa</taxon>
        <taxon>Chordata</taxon>
        <taxon>Craniata</taxon>
        <taxon>Vertebrata</taxon>
        <taxon>Euteleostomi</taxon>
        <taxon>Actinopterygii</taxon>
        <taxon>Neopterygii</taxon>
        <taxon>Teleostei</taxon>
        <taxon>Anguilliformes</taxon>
        <taxon>Anguillidae</taxon>
        <taxon>Anguilla</taxon>
    </lineage>
</organism>
<accession>A0A0E9XL29</accession>
<evidence type="ECO:0000313" key="1">
    <source>
        <dbReference type="EMBL" id="JAI03132.1"/>
    </source>
</evidence>
<name>A0A0E9XL29_ANGAN</name>